<reference evidence="3" key="1">
    <citation type="journal article" date="2021" name="Nat. Commun.">
        <title>Genetic determinants of endophytism in the Arabidopsis root mycobiome.</title>
        <authorList>
            <person name="Mesny F."/>
            <person name="Miyauchi S."/>
            <person name="Thiergart T."/>
            <person name="Pickel B."/>
            <person name="Atanasova L."/>
            <person name="Karlsson M."/>
            <person name="Huettel B."/>
            <person name="Barry K.W."/>
            <person name="Haridas S."/>
            <person name="Chen C."/>
            <person name="Bauer D."/>
            <person name="Andreopoulos W."/>
            <person name="Pangilinan J."/>
            <person name="LaButti K."/>
            <person name="Riley R."/>
            <person name="Lipzen A."/>
            <person name="Clum A."/>
            <person name="Drula E."/>
            <person name="Henrissat B."/>
            <person name="Kohler A."/>
            <person name="Grigoriev I.V."/>
            <person name="Martin F.M."/>
            <person name="Hacquard S."/>
        </authorList>
    </citation>
    <scope>NUCLEOTIDE SEQUENCE</scope>
    <source>
        <strain evidence="3">MPI-SDFR-AT-0068</strain>
    </source>
</reference>
<accession>A0A8K0S3N6</accession>
<dbReference type="SUPFAM" id="SSF57701">
    <property type="entry name" value="Zn2/Cys6 DNA-binding domain"/>
    <property type="match status" value="1"/>
</dbReference>
<keyword evidence="1" id="KW-0539">Nucleus</keyword>
<dbReference type="Gene3D" id="4.10.240.10">
    <property type="entry name" value="Zn(2)-C6 fungal-type DNA-binding domain"/>
    <property type="match status" value="1"/>
</dbReference>
<gene>
    <name evidence="3" type="ORF">BKA59DRAFT_163948</name>
</gene>
<feature type="domain" description="Zn(2)-C6 fungal-type" evidence="2">
    <location>
        <begin position="41"/>
        <end position="72"/>
    </location>
</feature>
<dbReference type="SMART" id="SM00066">
    <property type="entry name" value="GAL4"/>
    <property type="match status" value="1"/>
</dbReference>
<evidence type="ECO:0000256" key="1">
    <source>
        <dbReference type="ARBA" id="ARBA00023242"/>
    </source>
</evidence>
<dbReference type="Proteomes" id="UP000813427">
    <property type="component" value="Unassembled WGS sequence"/>
</dbReference>
<dbReference type="AlphaFoldDB" id="A0A8K0S3N6"/>
<evidence type="ECO:0000313" key="4">
    <source>
        <dbReference type="Proteomes" id="UP000813427"/>
    </source>
</evidence>
<name>A0A8K0S3N6_9HYPO</name>
<comment type="caution">
    <text evidence="3">The sequence shown here is derived from an EMBL/GenBank/DDBJ whole genome shotgun (WGS) entry which is preliminary data.</text>
</comment>
<dbReference type="InterPro" id="IPR036864">
    <property type="entry name" value="Zn2-C6_fun-type_DNA-bd_sf"/>
</dbReference>
<proteinExistence type="predicted"/>
<dbReference type="InterPro" id="IPR001138">
    <property type="entry name" value="Zn2Cys6_DnaBD"/>
</dbReference>
<sequence>MYWAMTNFNGVPTTYTTRWNTRVLPHQDAPSRTHLRKYNTSCNRCRKSRVKCSGGIPCHRCATSSEAQPCVYSLSQRRGKKKAVGNEPGDWQSYSGIEQYASDADVAIQSTFDIQSRVDAIQANTIDPDLLQESTQFIQPVTNEGHEDAINADSPTFTDIMNIINSPPTQSPSPKKRPKCPNTCYANIHELNGALDVVSRDPGQTSIDEILALFQRTFHQSAQYLACENCDAGCPRHINLAMLHQRQVTLLCEIAKQPVHHLGNDMTKTALGSFLPSEQDDLEIKQLMLRHATRNVKISVEALHQGARGFEERHIAGTLELGDAGKLNLKWLLDVSANLDRRLDCVRVLLERDDWASELKGR</sequence>
<dbReference type="GO" id="GO:0008270">
    <property type="term" value="F:zinc ion binding"/>
    <property type="evidence" value="ECO:0007669"/>
    <property type="project" value="InterPro"/>
</dbReference>
<dbReference type="EMBL" id="JAGPXF010000003">
    <property type="protein sequence ID" value="KAH7252515.1"/>
    <property type="molecule type" value="Genomic_DNA"/>
</dbReference>
<dbReference type="GO" id="GO:0000981">
    <property type="term" value="F:DNA-binding transcription factor activity, RNA polymerase II-specific"/>
    <property type="evidence" value="ECO:0007669"/>
    <property type="project" value="InterPro"/>
</dbReference>
<dbReference type="OrthoDB" id="2123952at2759"/>
<organism evidence="3 4">
    <name type="scientific">Fusarium tricinctum</name>
    <dbReference type="NCBI Taxonomy" id="61284"/>
    <lineage>
        <taxon>Eukaryota</taxon>
        <taxon>Fungi</taxon>
        <taxon>Dikarya</taxon>
        <taxon>Ascomycota</taxon>
        <taxon>Pezizomycotina</taxon>
        <taxon>Sordariomycetes</taxon>
        <taxon>Hypocreomycetidae</taxon>
        <taxon>Hypocreales</taxon>
        <taxon>Nectriaceae</taxon>
        <taxon>Fusarium</taxon>
        <taxon>Fusarium tricinctum species complex</taxon>
    </lineage>
</organism>
<dbReference type="CDD" id="cd00067">
    <property type="entry name" value="GAL4"/>
    <property type="match status" value="1"/>
</dbReference>
<evidence type="ECO:0000313" key="3">
    <source>
        <dbReference type="EMBL" id="KAH7252515.1"/>
    </source>
</evidence>
<dbReference type="PROSITE" id="PS00463">
    <property type="entry name" value="ZN2_CY6_FUNGAL_1"/>
    <property type="match status" value="1"/>
</dbReference>
<evidence type="ECO:0000259" key="2">
    <source>
        <dbReference type="PROSITE" id="PS50048"/>
    </source>
</evidence>
<dbReference type="Pfam" id="PF00172">
    <property type="entry name" value="Zn_clus"/>
    <property type="match status" value="1"/>
</dbReference>
<keyword evidence="4" id="KW-1185">Reference proteome</keyword>
<dbReference type="PROSITE" id="PS50048">
    <property type="entry name" value="ZN2_CY6_FUNGAL_2"/>
    <property type="match status" value="1"/>
</dbReference>
<protein>
    <recommendedName>
        <fullName evidence="2">Zn(2)-C6 fungal-type domain-containing protein</fullName>
    </recommendedName>
</protein>